<reference evidence="1 2" key="1">
    <citation type="journal article" date="2018" name="Syst. Appl. Microbiol.">
        <title>Abditibacterium utsteinense sp. nov., the first cultivated member of candidate phylum FBP, isolated from ice-free Antarctic soil samples.</title>
        <authorList>
            <person name="Tahon G."/>
            <person name="Tytgat B."/>
            <person name="Lebbe L."/>
            <person name="Carlier A."/>
            <person name="Willems A."/>
        </authorList>
    </citation>
    <scope>NUCLEOTIDE SEQUENCE [LARGE SCALE GENOMIC DNA]</scope>
    <source>
        <strain evidence="1 2">LMG 29911</strain>
    </source>
</reference>
<evidence type="ECO:0000313" key="1">
    <source>
        <dbReference type="EMBL" id="PQV63826.1"/>
    </source>
</evidence>
<dbReference type="Proteomes" id="UP000237684">
    <property type="component" value="Unassembled WGS sequence"/>
</dbReference>
<comment type="caution">
    <text evidence="1">The sequence shown here is derived from an EMBL/GenBank/DDBJ whole genome shotgun (WGS) entry which is preliminary data.</text>
</comment>
<sequence length="64" mass="7553">MTNPDNFPFIDWTVAPDPYEIENLRDAARLPLWEKLEWLEAAQRLVEQIESGRALRQKDKINSL</sequence>
<name>A0A2S8SSS1_9BACT</name>
<dbReference type="EMBL" id="NIGF01000008">
    <property type="protein sequence ID" value="PQV63826.1"/>
    <property type="molecule type" value="Genomic_DNA"/>
</dbReference>
<dbReference type="InParanoid" id="A0A2S8SSS1"/>
<organism evidence="1 2">
    <name type="scientific">Abditibacterium utsteinense</name>
    <dbReference type="NCBI Taxonomy" id="1960156"/>
    <lineage>
        <taxon>Bacteria</taxon>
        <taxon>Pseudomonadati</taxon>
        <taxon>Abditibacteriota</taxon>
        <taxon>Abditibacteriia</taxon>
        <taxon>Abditibacteriales</taxon>
        <taxon>Abditibacteriaceae</taxon>
        <taxon>Abditibacterium</taxon>
    </lineage>
</organism>
<evidence type="ECO:0000313" key="2">
    <source>
        <dbReference type="Proteomes" id="UP000237684"/>
    </source>
</evidence>
<dbReference type="AlphaFoldDB" id="A0A2S8SSS1"/>
<proteinExistence type="predicted"/>
<protein>
    <submittedName>
        <fullName evidence="1">Uncharacterized protein</fullName>
    </submittedName>
</protein>
<accession>A0A2S8SSS1</accession>
<dbReference type="RefSeq" id="WP_105483669.1">
    <property type="nucleotide sequence ID" value="NZ_NIGF01000008.1"/>
</dbReference>
<gene>
    <name evidence="1" type="ORF">B1R32_10830</name>
</gene>
<keyword evidence="2" id="KW-1185">Reference proteome</keyword>